<keyword evidence="11" id="KW-1185">Reference proteome</keyword>
<keyword evidence="5 7" id="KW-1133">Transmembrane helix</keyword>
<proteinExistence type="inferred from homology"/>
<feature type="transmembrane region" description="Helical" evidence="7">
    <location>
        <begin position="396"/>
        <end position="419"/>
    </location>
</feature>
<protein>
    <submittedName>
        <fullName evidence="10">Lipoprotein-releasing system transmembrane protein LolC</fullName>
    </submittedName>
</protein>
<accession>A0A5E6M6V0</accession>
<evidence type="ECO:0000313" key="11">
    <source>
        <dbReference type="Proteomes" id="UP000334923"/>
    </source>
</evidence>
<dbReference type="EMBL" id="CABFVA020000014">
    <property type="protein sequence ID" value="VVM05061.1"/>
    <property type="molecule type" value="Genomic_DNA"/>
</dbReference>
<keyword evidence="3" id="KW-1003">Cell membrane</keyword>
<dbReference type="PANTHER" id="PTHR30489">
    <property type="entry name" value="LIPOPROTEIN-RELEASING SYSTEM TRANSMEMBRANE PROTEIN LOLE"/>
    <property type="match status" value="1"/>
</dbReference>
<dbReference type="InterPro" id="IPR003838">
    <property type="entry name" value="ABC3_permease_C"/>
</dbReference>
<organism evidence="10 11">
    <name type="scientific">Methylacidimicrobium tartarophylax</name>
    <dbReference type="NCBI Taxonomy" id="1041768"/>
    <lineage>
        <taxon>Bacteria</taxon>
        <taxon>Pseudomonadati</taxon>
        <taxon>Verrucomicrobiota</taxon>
        <taxon>Methylacidimicrobium</taxon>
    </lineage>
</organism>
<sequence>MNRPAAPSDAPTGTMPRSLPGFLALRYLRPRRSFVSVITLLSLLGVTLGVLVLVVVLAVMAGFERELQDKIIGFNAHLVVSNGEVLHHPDQEVSRLLKEPGVKGAAPFVSGPVLAEYADRITTPILRGIDPQAELGVIPLRRYLVAGKYNLQADTVLVGDEWAKRNGATVGDKVVIYAPRHLQALRDSAHSGKQSIPLPTELEISGIFRTGLFEYDSTFFLTSLQNAQYLYGLGHGVHGIALRVQNPMAADRLKARLNTSFPPPMEAITWMDQNRPLFTAIAVEKVTMAVILFFIILVAAFGLCSTLITITAQKRREIGLLKALGATDGQVLGIFIFHGLIVGLLGTAAGLILAALALRYLNVLRELIGRTLGIDLFSADVYHFATIPVVIDPPQIAGIAVSAVLLCICAAWIPAWNAARLLPANALRYE</sequence>
<dbReference type="Proteomes" id="UP000334923">
    <property type="component" value="Unassembled WGS sequence"/>
</dbReference>
<name>A0A5E6M6V0_9BACT</name>
<dbReference type="AlphaFoldDB" id="A0A5E6M6V0"/>
<dbReference type="GO" id="GO:0098797">
    <property type="term" value="C:plasma membrane protein complex"/>
    <property type="evidence" value="ECO:0007669"/>
    <property type="project" value="TreeGrafter"/>
</dbReference>
<evidence type="ECO:0000256" key="6">
    <source>
        <dbReference type="ARBA" id="ARBA00023136"/>
    </source>
</evidence>
<dbReference type="Pfam" id="PF02687">
    <property type="entry name" value="FtsX"/>
    <property type="match status" value="1"/>
</dbReference>
<evidence type="ECO:0000259" key="8">
    <source>
        <dbReference type="Pfam" id="PF02687"/>
    </source>
</evidence>
<keyword evidence="10" id="KW-0449">Lipoprotein</keyword>
<evidence type="ECO:0000256" key="7">
    <source>
        <dbReference type="SAM" id="Phobius"/>
    </source>
</evidence>
<feature type="transmembrane region" description="Helical" evidence="7">
    <location>
        <begin position="331"/>
        <end position="358"/>
    </location>
</feature>
<dbReference type="InterPro" id="IPR051447">
    <property type="entry name" value="Lipoprotein-release_system"/>
</dbReference>
<reference evidence="10 11" key="1">
    <citation type="submission" date="2019-09" db="EMBL/GenBank/DDBJ databases">
        <authorList>
            <person name="Cremers G."/>
        </authorList>
    </citation>
    <scope>NUCLEOTIDE SEQUENCE [LARGE SCALE GENOMIC DNA]</scope>
    <source>
        <strain evidence="10">4A</strain>
    </source>
</reference>
<evidence type="ECO:0000256" key="5">
    <source>
        <dbReference type="ARBA" id="ARBA00022989"/>
    </source>
</evidence>
<keyword evidence="4 7" id="KW-0812">Transmembrane</keyword>
<dbReference type="GO" id="GO:0044874">
    <property type="term" value="P:lipoprotein localization to outer membrane"/>
    <property type="evidence" value="ECO:0007669"/>
    <property type="project" value="TreeGrafter"/>
</dbReference>
<gene>
    <name evidence="10" type="primary">lolC</name>
    <name evidence="10" type="ORF">MAMT_00440</name>
</gene>
<comment type="similarity">
    <text evidence="2">Belongs to the ABC-4 integral membrane protein family. LolC/E subfamily.</text>
</comment>
<comment type="subcellular location">
    <subcellularLocation>
        <location evidence="1">Cell membrane</location>
        <topology evidence="1">Multi-pass membrane protein</topology>
    </subcellularLocation>
</comment>
<evidence type="ECO:0000256" key="2">
    <source>
        <dbReference type="ARBA" id="ARBA00005236"/>
    </source>
</evidence>
<keyword evidence="6 7" id="KW-0472">Membrane</keyword>
<dbReference type="InterPro" id="IPR025857">
    <property type="entry name" value="MacB_PCD"/>
</dbReference>
<feature type="transmembrane region" description="Helical" evidence="7">
    <location>
        <begin position="286"/>
        <end position="310"/>
    </location>
</feature>
<evidence type="ECO:0000313" key="10">
    <source>
        <dbReference type="EMBL" id="VVM05061.1"/>
    </source>
</evidence>
<evidence type="ECO:0000256" key="1">
    <source>
        <dbReference type="ARBA" id="ARBA00004651"/>
    </source>
</evidence>
<feature type="domain" description="MacB-like periplasmic core" evidence="9">
    <location>
        <begin position="39"/>
        <end position="258"/>
    </location>
</feature>
<evidence type="ECO:0000256" key="3">
    <source>
        <dbReference type="ARBA" id="ARBA00022475"/>
    </source>
</evidence>
<evidence type="ECO:0000256" key="4">
    <source>
        <dbReference type="ARBA" id="ARBA00022692"/>
    </source>
</evidence>
<evidence type="ECO:0000259" key="9">
    <source>
        <dbReference type="Pfam" id="PF12704"/>
    </source>
</evidence>
<dbReference type="PANTHER" id="PTHR30489:SF0">
    <property type="entry name" value="LIPOPROTEIN-RELEASING SYSTEM TRANSMEMBRANE PROTEIN LOLE"/>
    <property type="match status" value="1"/>
</dbReference>
<feature type="transmembrane region" description="Helical" evidence="7">
    <location>
        <begin position="34"/>
        <end position="63"/>
    </location>
</feature>
<dbReference type="Pfam" id="PF12704">
    <property type="entry name" value="MacB_PCD"/>
    <property type="match status" value="1"/>
</dbReference>
<feature type="domain" description="ABC3 transporter permease C-terminal" evidence="8">
    <location>
        <begin position="290"/>
        <end position="421"/>
    </location>
</feature>